<dbReference type="RefSeq" id="WP_082799730.1">
    <property type="nucleotide sequence ID" value="NZ_CP013235.1"/>
</dbReference>
<dbReference type="Pfam" id="PF02653">
    <property type="entry name" value="BPD_transp_2"/>
    <property type="match status" value="1"/>
</dbReference>
<dbReference type="GO" id="GO:0005886">
    <property type="term" value="C:plasma membrane"/>
    <property type="evidence" value="ECO:0007669"/>
    <property type="project" value="UniProtKB-SubCell"/>
</dbReference>
<dbReference type="AlphaFoldDB" id="A0A127QIC3"/>
<evidence type="ECO:0000256" key="3">
    <source>
        <dbReference type="ARBA" id="ARBA00022692"/>
    </source>
</evidence>
<dbReference type="Proteomes" id="UP000071778">
    <property type="component" value="Chromosome"/>
</dbReference>
<keyword evidence="4 6" id="KW-1133">Transmembrane helix</keyword>
<feature type="transmembrane region" description="Helical" evidence="6">
    <location>
        <begin position="85"/>
        <end position="111"/>
    </location>
</feature>
<evidence type="ECO:0000256" key="5">
    <source>
        <dbReference type="ARBA" id="ARBA00023136"/>
    </source>
</evidence>
<evidence type="ECO:0000256" key="2">
    <source>
        <dbReference type="ARBA" id="ARBA00022475"/>
    </source>
</evidence>
<keyword evidence="3 6" id="KW-0812">Transmembrane</keyword>
<evidence type="ECO:0000256" key="6">
    <source>
        <dbReference type="SAM" id="Phobius"/>
    </source>
</evidence>
<dbReference type="PANTHER" id="PTHR30482">
    <property type="entry name" value="HIGH-AFFINITY BRANCHED-CHAIN AMINO ACID TRANSPORT SYSTEM PERMEASE"/>
    <property type="match status" value="1"/>
</dbReference>
<reference evidence="7 8" key="1">
    <citation type="submission" date="2015-11" db="EMBL/GenBank/DDBJ databases">
        <title>Exploring the genomic traits of fungus-feeding bacterial genus Collimonas.</title>
        <authorList>
            <person name="Song C."/>
            <person name="Schmidt R."/>
            <person name="de Jager V."/>
            <person name="Krzyzanowska D."/>
            <person name="Jongedijk E."/>
            <person name="Cankar K."/>
            <person name="Beekwilder J."/>
            <person name="van Veen A."/>
            <person name="de Boer W."/>
            <person name="van Veen J.A."/>
            <person name="Garbeva P."/>
        </authorList>
    </citation>
    <scope>NUCLEOTIDE SEQUENCE [LARGE SCALE GENOMIC DNA]</scope>
    <source>
        <strain evidence="7 8">Ter282</strain>
    </source>
</reference>
<accession>A0A127QIC3</accession>
<evidence type="ECO:0000256" key="1">
    <source>
        <dbReference type="ARBA" id="ARBA00004651"/>
    </source>
</evidence>
<feature type="transmembrane region" description="Helical" evidence="6">
    <location>
        <begin position="218"/>
        <end position="237"/>
    </location>
</feature>
<protein>
    <submittedName>
        <fullName evidence="7">Branched-chain amino acid transport system / permease component family protein</fullName>
    </submittedName>
</protein>
<gene>
    <name evidence="7" type="ORF">CAter282_2001</name>
</gene>
<dbReference type="InterPro" id="IPR001851">
    <property type="entry name" value="ABC_transp_permease"/>
</dbReference>
<dbReference type="EMBL" id="CP013235">
    <property type="protein sequence ID" value="AMP09764.1"/>
    <property type="molecule type" value="Genomic_DNA"/>
</dbReference>
<dbReference type="PATRIC" id="fig|279058.18.peg.1968"/>
<sequence length="409" mass="43248">MTAAHPSSHAKWVWLLFALVLIVAPLLFPQSAALSILSQCGSMMILALSFNMLLGQSGMLSFGHALYAGLPAFAAAHAMNRLAGAGAAALLFVPLLGGLAGLACGALFGYVTTRKSGTALSMISLALVEMAAAAVLMFPAWFGGESGVSTDRVLGTPLFGIDFASPLQVYYLIAFWLFVSCAAMYALTRTPLGRIANAVRDNPERAAFVGHDPRRVRYLMFMLAAFFAGIGGALGAINFEIVSAENLGLLRSAQILLFTFIGGIGYFFGPLLGALVGVLFSGLLSTYTRGWQLYLGLLFACIVLFAPGGLAGIWIGAVSTWRRLTLSQLRRLAKPFSMLLAAGLLMICAGVYLIEMLYRHAAEGGDGAPVSVGLMGLSIGVLLVAAAVMRSARQRYLHTLAMMDEEARS</sequence>
<feature type="transmembrane region" description="Helical" evidence="6">
    <location>
        <begin position="123"/>
        <end position="142"/>
    </location>
</feature>
<comment type="subcellular location">
    <subcellularLocation>
        <location evidence="1">Cell membrane</location>
        <topology evidence="1">Multi-pass membrane protein</topology>
    </subcellularLocation>
</comment>
<keyword evidence="5 6" id="KW-0472">Membrane</keyword>
<feature type="transmembrane region" description="Helical" evidence="6">
    <location>
        <begin position="12"/>
        <end position="28"/>
    </location>
</feature>
<evidence type="ECO:0000256" key="4">
    <source>
        <dbReference type="ARBA" id="ARBA00022989"/>
    </source>
</evidence>
<organism evidence="7 8">
    <name type="scientific">Collimonas arenae</name>
    <dbReference type="NCBI Taxonomy" id="279058"/>
    <lineage>
        <taxon>Bacteria</taxon>
        <taxon>Pseudomonadati</taxon>
        <taxon>Pseudomonadota</taxon>
        <taxon>Betaproteobacteria</taxon>
        <taxon>Burkholderiales</taxon>
        <taxon>Oxalobacteraceae</taxon>
        <taxon>Collimonas</taxon>
    </lineage>
</organism>
<evidence type="ECO:0000313" key="8">
    <source>
        <dbReference type="Proteomes" id="UP000071778"/>
    </source>
</evidence>
<dbReference type="InterPro" id="IPR043428">
    <property type="entry name" value="LivM-like"/>
</dbReference>
<dbReference type="PANTHER" id="PTHR30482:SF17">
    <property type="entry name" value="ABC TRANSPORTER ATP-BINDING PROTEIN"/>
    <property type="match status" value="1"/>
</dbReference>
<feature type="transmembrane region" description="Helical" evidence="6">
    <location>
        <begin position="336"/>
        <end position="358"/>
    </location>
</feature>
<feature type="transmembrane region" description="Helical" evidence="6">
    <location>
        <begin position="293"/>
        <end position="316"/>
    </location>
</feature>
<dbReference type="GO" id="GO:0015658">
    <property type="term" value="F:branched-chain amino acid transmembrane transporter activity"/>
    <property type="evidence" value="ECO:0007669"/>
    <property type="project" value="InterPro"/>
</dbReference>
<feature type="transmembrane region" description="Helical" evidence="6">
    <location>
        <begin position="257"/>
        <end position="281"/>
    </location>
</feature>
<proteinExistence type="predicted"/>
<keyword evidence="2" id="KW-1003">Cell membrane</keyword>
<evidence type="ECO:0000313" key="7">
    <source>
        <dbReference type="EMBL" id="AMP09764.1"/>
    </source>
</evidence>
<name>A0A127QIC3_9BURK</name>
<keyword evidence="8" id="KW-1185">Reference proteome</keyword>
<feature type="transmembrane region" description="Helical" evidence="6">
    <location>
        <begin position="370"/>
        <end position="389"/>
    </location>
</feature>
<dbReference type="CDD" id="cd06581">
    <property type="entry name" value="TM_PBP1_LivM_like"/>
    <property type="match status" value="1"/>
</dbReference>
<feature type="transmembrane region" description="Helical" evidence="6">
    <location>
        <begin position="169"/>
        <end position="187"/>
    </location>
</feature>